<sequence length="336" mass="35258">MSPTPAEPPHPERAAAAEPARGADPGDAAAPNGPAVSRPEFDRIFEAVRTWGRWDPADRGAWNRVTEEHVRRATGHVRSGRVVPMALPWNTRPGPDNRKPALHHMTDLGDVESPEPTTHKDFLAADYHGKGVTHLDALSHIAYRGRLYDGRAAHECVDAAGARFGTVAALGPLVTTGVLLDLPAVLGVRWLEPGRAVRAKDVLAAEKALGVTIGEGDAVLLRSGHVRRRAELGAWDPDAASAGFHVDAVPLLAERGVCLLGGDGDSDVRPSPVPGVHSPVHALAVTAMGVPLLDNLDLEALSAATEEAGRYTFLLVVAPLNVPGGTGSPVNPVAVL</sequence>
<comment type="caution">
    <text evidence="2">The sequence shown here is derived from an EMBL/GenBank/DDBJ whole genome shotgun (WGS) entry which is preliminary data.</text>
</comment>
<evidence type="ECO:0000313" key="3">
    <source>
        <dbReference type="Proteomes" id="UP001596112"/>
    </source>
</evidence>
<gene>
    <name evidence="2" type="ORF">ACFQGO_11385</name>
</gene>
<evidence type="ECO:0000256" key="1">
    <source>
        <dbReference type="SAM" id="MobiDB-lite"/>
    </source>
</evidence>
<dbReference type="EMBL" id="JBHSNZ010000006">
    <property type="protein sequence ID" value="MFC5808104.1"/>
    <property type="molecule type" value="Genomic_DNA"/>
</dbReference>
<feature type="compositionally biased region" description="Low complexity" evidence="1">
    <location>
        <begin position="16"/>
        <end position="35"/>
    </location>
</feature>
<organism evidence="2 3">
    <name type="scientific">Streptomyces heilongjiangensis</name>
    <dbReference type="NCBI Taxonomy" id="945052"/>
    <lineage>
        <taxon>Bacteria</taxon>
        <taxon>Bacillati</taxon>
        <taxon>Actinomycetota</taxon>
        <taxon>Actinomycetes</taxon>
        <taxon>Kitasatosporales</taxon>
        <taxon>Streptomycetaceae</taxon>
        <taxon>Streptomyces</taxon>
    </lineage>
</organism>
<feature type="region of interest" description="Disordered" evidence="1">
    <location>
        <begin position="1"/>
        <end position="38"/>
    </location>
</feature>
<name>A0ABW1B4K8_9ACTN</name>
<dbReference type="InterPro" id="IPR037175">
    <property type="entry name" value="KFase_sf"/>
</dbReference>
<dbReference type="Pfam" id="PF04199">
    <property type="entry name" value="Cyclase"/>
    <property type="match status" value="1"/>
</dbReference>
<dbReference type="RefSeq" id="WP_272169667.1">
    <property type="nucleotide sequence ID" value="NZ_JAQOSL010000011.1"/>
</dbReference>
<proteinExistence type="predicted"/>
<reference evidence="3" key="1">
    <citation type="journal article" date="2019" name="Int. J. Syst. Evol. Microbiol.">
        <title>The Global Catalogue of Microorganisms (GCM) 10K type strain sequencing project: providing services to taxonomists for standard genome sequencing and annotation.</title>
        <authorList>
            <consortium name="The Broad Institute Genomics Platform"/>
            <consortium name="The Broad Institute Genome Sequencing Center for Infectious Disease"/>
            <person name="Wu L."/>
            <person name="Ma J."/>
        </authorList>
    </citation>
    <scope>NUCLEOTIDE SEQUENCE [LARGE SCALE GENOMIC DNA]</scope>
    <source>
        <strain evidence="3">JCM 9918</strain>
    </source>
</reference>
<dbReference type="SUPFAM" id="SSF102198">
    <property type="entry name" value="Putative cyclase"/>
    <property type="match status" value="1"/>
</dbReference>
<protein>
    <submittedName>
        <fullName evidence="2">Cyclase family protein</fullName>
    </submittedName>
</protein>
<dbReference type="Gene3D" id="3.50.30.50">
    <property type="entry name" value="Putative cyclase"/>
    <property type="match status" value="1"/>
</dbReference>
<dbReference type="Proteomes" id="UP001596112">
    <property type="component" value="Unassembled WGS sequence"/>
</dbReference>
<dbReference type="PANTHER" id="PTHR34861:SF10">
    <property type="entry name" value="CYCLASE"/>
    <property type="match status" value="1"/>
</dbReference>
<keyword evidence="3" id="KW-1185">Reference proteome</keyword>
<dbReference type="InterPro" id="IPR007325">
    <property type="entry name" value="KFase/CYL"/>
</dbReference>
<evidence type="ECO:0000313" key="2">
    <source>
        <dbReference type="EMBL" id="MFC5808104.1"/>
    </source>
</evidence>
<accession>A0ABW1B4K8</accession>
<dbReference type="PANTHER" id="PTHR34861">
    <property type="match status" value="1"/>
</dbReference>